<dbReference type="SUPFAM" id="SSF55729">
    <property type="entry name" value="Acyl-CoA N-acyltransferases (Nat)"/>
    <property type="match status" value="1"/>
</dbReference>
<evidence type="ECO:0000313" key="3">
    <source>
        <dbReference type="Proteomes" id="UP001519272"/>
    </source>
</evidence>
<accession>A0ABS4FRI1</accession>
<keyword evidence="3" id="KW-1185">Reference proteome</keyword>
<name>A0ABS4FRI1_9BACL</name>
<dbReference type="InterPro" id="IPR051908">
    <property type="entry name" value="Ribosomal_N-acetyltransferase"/>
</dbReference>
<dbReference type="RefSeq" id="WP_210088797.1">
    <property type="nucleotide sequence ID" value="NZ_JAGGKG010000007.1"/>
</dbReference>
<dbReference type="PANTHER" id="PTHR43441:SF3">
    <property type="entry name" value="ACETYLTRANSFERASE"/>
    <property type="match status" value="1"/>
</dbReference>
<proteinExistence type="predicted"/>
<dbReference type="InterPro" id="IPR000182">
    <property type="entry name" value="GNAT_dom"/>
</dbReference>
<protein>
    <submittedName>
        <fullName evidence="2">RimJ/RimL family protein N-acetyltransferase</fullName>
    </submittedName>
</protein>
<dbReference type="EMBL" id="JAGGKG010000007">
    <property type="protein sequence ID" value="MBP1905155.1"/>
    <property type="molecule type" value="Genomic_DNA"/>
</dbReference>
<evidence type="ECO:0000259" key="1">
    <source>
        <dbReference type="PROSITE" id="PS51186"/>
    </source>
</evidence>
<reference evidence="2 3" key="1">
    <citation type="submission" date="2021-03" db="EMBL/GenBank/DDBJ databases">
        <title>Genomic Encyclopedia of Type Strains, Phase IV (KMG-IV): sequencing the most valuable type-strain genomes for metagenomic binning, comparative biology and taxonomic classification.</title>
        <authorList>
            <person name="Goeker M."/>
        </authorList>
    </citation>
    <scope>NUCLEOTIDE SEQUENCE [LARGE SCALE GENOMIC DNA]</scope>
    <source>
        <strain evidence="2 3">DSM 14349</strain>
    </source>
</reference>
<organism evidence="2 3">
    <name type="scientific">Paenibacillus turicensis</name>
    <dbReference type="NCBI Taxonomy" id="160487"/>
    <lineage>
        <taxon>Bacteria</taxon>
        <taxon>Bacillati</taxon>
        <taxon>Bacillota</taxon>
        <taxon>Bacilli</taxon>
        <taxon>Bacillales</taxon>
        <taxon>Paenibacillaceae</taxon>
        <taxon>Paenibacillus</taxon>
    </lineage>
</organism>
<dbReference type="PROSITE" id="PS51186">
    <property type="entry name" value="GNAT"/>
    <property type="match status" value="1"/>
</dbReference>
<gene>
    <name evidence="2" type="ORF">J2Z32_001783</name>
</gene>
<evidence type="ECO:0000313" key="2">
    <source>
        <dbReference type="EMBL" id="MBP1905155.1"/>
    </source>
</evidence>
<dbReference type="Pfam" id="PF13302">
    <property type="entry name" value="Acetyltransf_3"/>
    <property type="match status" value="1"/>
</dbReference>
<dbReference type="Gene3D" id="3.40.630.30">
    <property type="match status" value="1"/>
</dbReference>
<dbReference type="Proteomes" id="UP001519272">
    <property type="component" value="Unassembled WGS sequence"/>
</dbReference>
<comment type="caution">
    <text evidence="2">The sequence shown here is derived from an EMBL/GenBank/DDBJ whole genome shotgun (WGS) entry which is preliminary data.</text>
</comment>
<dbReference type="PANTHER" id="PTHR43441">
    <property type="entry name" value="RIBOSOMAL-PROTEIN-SERINE ACETYLTRANSFERASE"/>
    <property type="match status" value="1"/>
</dbReference>
<dbReference type="InterPro" id="IPR016181">
    <property type="entry name" value="Acyl_CoA_acyltransferase"/>
</dbReference>
<feature type="domain" description="N-acetyltransferase" evidence="1">
    <location>
        <begin position="33"/>
        <end position="185"/>
    </location>
</feature>
<sequence>MSESNFEPILLDFPESFESERLIIRALQWGDGKLIREAIHESYDALEPWMPWLKKGTTVEEHELTSRKARINYLERKDLRLVLIHKETGELIGCSGLHRLNWEVRQFEIGYWLRTCYEKQGYVTEAVHAITEFAIKHLDANRLEIRCDSRNEKSANVARRCGFTLEGILRNDSKDVKGELASTMLFAKVRGYEF</sequence>